<keyword evidence="1" id="KW-1133">Transmembrane helix</keyword>
<accession>A0A8J2NX69</accession>
<name>A0A8J2NX69_9HEXA</name>
<proteinExistence type="predicted"/>
<keyword evidence="3" id="KW-1185">Reference proteome</keyword>
<gene>
    <name evidence="2" type="ORF">AFUS01_LOCUS12542</name>
</gene>
<evidence type="ECO:0000313" key="3">
    <source>
        <dbReference type="Proteomes" id="UP000708208"/>
    </source>
</evidence>
<feature type="transmembrane region" description="Helical" evidence="1">
    <location>
        <begin position="15"/>
        <end position="35"/>
    </location>
</feature>
<dbReference type="Proteomes" id="UP000708208">
    <property type="component" value="Unassembled WGS sequence"/>
</dbReference>
<evidence type="ECO:0000313" key="2">
    <source>
        <dbReference type="EMBL" id="CAG7723454.1"/>
    </source>
</evidence>
<keyword evidence="1" id="KW-0472">Membrane</keyword>
<comment type="caution">
    <text evidence="2">The sequence shown here is derived from an EMBL/GenBank/DDBJ whole genome shotgun (WGS) entry which is preliminary data.</text>
</comment>
<keyword evidence="1" id="KW-0812">Transmembrane</keyword>
<reference evidence="2" key="1">
    <citation type="submission" date="2021-06" db="EMBL/GenBank/DDBJ databases">
        <authorList>
            <person name="Hodson N. C."/>
            <person name="Mongue J. A."/>
            <person name="Jaron S. K."/>
        </authorList>
    </citation>
    <scope>NUCLEOTIDE SEQUENCE</scope>
</reference>
<sequence>MENPFSCGASTRVRILTLVSLVLALALVVTAALVFKETYEFRESSVHQFVRRGASGLDSIGQIFGKESHLDDVVDQPLRVVLACSAATFAAGGLQILSSVFFYTGSTKKSEFQSRAPSRIFGFSSILGLITILITLACLFCTNKVWNQEENTIEQLAQYWLIAMFGDAALLLYGIYASFK</sequence>
<feature type="transmembrane region" description="Helical" evidence="1">
    <location>
        <begin position="158"/>
        <end position="179"/>
    </location>
</feature>
<protein>
    <recommendedName>
        <fullName evidence="4">Transmembrane protein</fullName>
    </recommendedName>
</protein>
<feature type="transmembrane region" description="Helical" evidence="1">
    <location>
        <begin position="80"/>
        <end position="105"/>
    </location>
</feature>
<organism evidence="2 3">
    <name type="scientific">Allacma fusca</name>
    <dbReference type="NCBI Taxonomy" id="39272"/>
    <lineage>
        <taxon>Eukaryota</taxon>
        <taxon>Metazoa</taxon>
        <taxon>Ecdysozoa</taxon>
        <taxon>Arthropoda</taxon>
        <taxon>Hexapoda</taxon>
        <taxon>Collembola</taxon>
        <taxon>Symphypleona</taxon>
        <taxon>Sminthuridae</taxon>
        <taxon>Allacma</taxon>
    </lineage>
</organism>
<dbReference type="AlphaFoldDB" id="A0A8J2NX69"/>
<dbReference type="EMBL" id="CAJVCH010099294">
    <property type="protein sequence ID" value="CAG7723454.1"/>
    <property type="molecule type" value="Genomic_DNA"/>
</dbReference>
<evidence type="ECO:0008006" key="4">
    <source>
        <dbReference type="Google" id="ProtNLM"/>
    </source>
</evidence>
<feature type="transmembrane region" description="Helical" evidence="1">
    <location>
        <begin position="126"/>
        <end position="146"/>
    </location>
</feature>
<evidence type="ECO:0000256" key="1">
    <source>
        <dbReference type="SAM" id="Phobius"/>
    </source>
</evidence>